<feature type="domain" description="Pyruvate/ketoisovalerate oxidoreductase catalytic" evidence="2">
    <location>
        <begin position="17"/>
        <end position="179"/>
    </location>
</feature>
<keyword evidence="4" id="KW-0670">Pyruvate</keyword>
<reference evidence="4" key="1">
    <citation type="journal article" date="2014" name="Genome Biol. Evol.">
        <title>Pangenome evidence for extensive interdomain horizontal transfer affecting lineage core and shell genes in uncultured planktonic thaumarchaeota and euryarchaeota.</title>
        <authorList>
            <person name="Deschamps P."/>
            <person name="Zivanovic Y."/>
            <person name="Moreira D."/>
            <person name="Rodriguez-Valera F."/>
            <person name="Lopez-Garcia P."/>
        </authorList>
    </citation>
    <scope>NUCLEOTIDE SEQUENCE</scope>
</reference>
<evidence type="ECO:0000313" key="4">
    <source>
        <dbReference type="EMBL" id="AIF06846.1"/>
    </source>
</evidence>
<evidence type="ECO:0000259" key="3">
    <source>
        <dbReference type="Pfam" id="PF01855"/>
    </source>
</evidence>
<proteinExistence type="predicted"/>
<evidence type="ECO:0000259" key="2">
    <source>
        <dbReference type="Pfam" id="PF01558"/>
    </source>
</evidence>
<keyword evidence="1 4" id="KW-0560">Oxidoreductase</keyword>
<dbReference type="NCBIfam" id="TIGR03710">
    <property type="entry name" value="OAFO_sf"/>
    <property type="match status" value="1"/>
</dbReference>
<dbReference type="Gene3D" id="3.40.50.970">
    <property type="match status" value="1"/>
</dbReference>
<dbReference type="SUPFAM" id="SSF52518">
    <property type="entry name" value="Thiamin diphosphate-binding fold (THDP-binding)"/>
    <property type="match status" value="1"/>
</dbReference>
<evidence type="ECO:0000256" key="1">
    <source>
        <dbReference type="ARBA" id="ARBA00023002"/>
    </source>
</evidence>
<dbReference type="GO" id="GO:0044272">
    <property type="term" value="P:sulfur compound biosynthetic process"/>
    <property type="evidence" value="ECO:0007669"/>
    <property type="project" value="UniProtKB-ARBA"/>
</dbReference>
<dbReference type="PANTHER" id="PTHR32154">
    <property type="entry name" value="PYRUVATE-FLAVODOXIN OXIDOREDUCTASE-RELATED"/>
    <property type="match status" value="1"/>
</dbReference>
<dbReference type="InterPro" id="IPR029061">
    <property type="entry name" value="THDP-binding"/>
</dbReference>
<dbReference type="GO" id="GO:0006082">
    <property type="term" value="P:organic acid metabolic process"/>
    <property type="evidence" value="ECO:0007669"/>
    <property type="project" value="UniProtKB-ARBA"/>
</dbReference>
<dbReference type="InterPro" id="IPR019752">
    <property type="entry name" value="Pyrv/ketoisovalerate_OxRed_cat"/>
</dbReference>
<dbReference type="PANTHER" id="PTHR32154:SF20">
    <property type="entry name" value="2-OXOGLUTARATE OXIDOREDUCTASE SUBUNIT KORA"/>
    <property type="match status" value="1"/>
</dbReference>
<dbReference type="InterPro" id="IPR002880">
    <property type="entry name" value="Pyrv_Fd/Flavodoxin_OxRdtase_N"/>
</dbReference>
<dbReference type="InterPro" id="IPR022367">
    <property type="entry name" value="2-oxoacid/accept_OxRdtase_asu"/>
</dbReference>
<accession>A0A075GS92</accession>
<dbReference type="CDD" id="cd07034">
    <property type="entry name" value="TPP_PYR_PFOR_IOR-alpha_like"/>
    <property type="match status" value="1"/>
</dbReference>
<dbReference type="Gene3D" id="3.40.920.10">
    <property type="entry name" value="Pyruvate-ferredoxin oxidoreductase, PFOR, domain III"/>
    <property type="match status" value="1"/>
</dbReference>
<dbReference type="SUPFAM" id="SSF53323">
    <property type="entry name" value="Pyruvate-ferredoxin oxidoreductase, PFOR, domain III"/>
    <property type="match status" value="1"/>
</dbReference>
<name>A0A075GS92_9EURY</name>
<dbReference type="InterPro" id="IPR050722">
    <property type="entry name" value="Pyruvate:ferred/Flavod_OxRd"/>
</dbReference>
<dbReference type="AlphaFoldDB" id="A0A075GS92"/>
<gene>
    <name evidence="4" type="primary">korA</name>
</gene>
<dbReference type="SUPFAM" id="SSF52922">
    <property type="entry name" value="TK C-terminal domain-like"/>
    <property type="match status" value="1"/>
</dbReference>
<dbReference type="GO" id="GO:0047553">
    <property type="term" value="F:2-oxoglutarate synthase activity"/>
    <property type="evidence" value="ECO:0007669"/>
    <property type="project" value="UniProtKB-EC"/>
</dbReference>
<dbReference type="Pfam" id="PF01558">
    <property type="entry name" value="POR"/>
    <property type="match status" value="1"/>
</dbReference>
<dbReference type="InterPro" id="IPR009014">
    <property type="entry name" value="Transketo_C/PFOR_II"/>
</dbReference>
<dbReference type="Pfam" id="PF01855">
    <property type="entry name" value="POR_N"/>
    <property type="match status" value="1"/>
</dbReference>
<dbReference type="Gene3D" id="3.40.50.920">
    <property type="match status" value="1"/>
</dbReference>
<dbReference type="EC" id="1.2.7.3" evidence="4"/>
<dbReference type="InterPro" id="IPR002869">
    <property type="entry name" value="Pyrv_flavodox_OxRed_cen"/>
</dbReference>
<feature type="domain" description="Pyruvate flavodoxin/ferredoxin oxidoreductase pyrimidine binding" evidence="3">
    <location>
        <begin position="213"/>
        <end position="412"/>
    </location>
</feature>
<organism evidence="4">
    <name type="scientific">uncultured marine group II/III euryarchaeote KM3_196_E05</name>
    <dbReference type="NCBI Taxonomy" id="1457971"/>
    <lineage>
        <taxon>Archaea</taxon>
        <taxon>Methanobacteriati</taxon>
        <taxon>Methanobacteriota</taxon>
        <taxon>environmental samples</taxon>
    </lineage>
</organism>
<protein>
    <submittedName>
        <fullName evidence="4">Pyruvate ferredoxin oxidoreductase, alpha chain (KorA)</fullName>
        <ecNumber evidence="4">1.2.7.3</ecNumber>
    </submittedName>
</protein>
<sequence length="595" mass="63661">MSKVGSFDYVISIGGAAGQGIATPGNILARLFARQGIHMYAYNAYQSIIRGGHSFLTVRCSDREIRTHGDVIDLIICLNQDTMDRHLEHLGPGTSVIFNSDTIEPGEAAEGVQLCPMAVGELAGKGSNKLMQNTVAIAVACQLLGVEFSALEDVLDFQFSAKGEELVAENVRVAKAAYEHSAANFQPAAQQAPQPSAPLAVWAGNQAFAMASASAGVKFYCAYPMSPSTGILHWMAANARELGIMVRQVEDEISVICMTVGAAHAGCRSMCATSGGGFALMTEGVGAAAMMEVPIVVVNVQRAGPSTGVPTKTEQGDLWQVLGASQGDFPKLILAPSNPLDAFQTIPEVFNLADKYQLPAIIVSDLLISDETSTIDPKLLDMHPVINRGELITEAGEEAGNYERYKFTDSGISPRALPGIPGYEHVVSTDEHMPDGVLISDEFTHPHKRRAMMEKRQSKMDGLLAELAPPAIVGPADAEVTLVGWGSTAGVIQEAIGQLAAAGVVANHLHFKWLVPFHADEADELLSSCKRTIIVENNYTGLFHRYLRSETGFTVDGHIRKYDGEPFKPHHITAAVQDQLAGGEALSVPYEEIIV</sequence>
<dbReference type="EMBL" id="KF900782">
    <property type="protein sequence ID" value="AIF06846.1"/>
    <property type="molecule type" value="Genomic_DNA"/>
</dbReference>
<dbReference type="GO" id="GO:0006979">
    <property type="term" value="P:response to oxidative stress"/>
    <property type="evidence" value="ECO:0007669"/>
    <property type="project" value="TreeGrafter"/>
</dbReference>